<dbReference type="EMBL" id="CABVHQ010000098">
    <property type="protein sequence ID" value="VVO38317.1"/>
    <property type="molecule type" value="Genomic_DNA"/>
</dbReference>
<proteinExistence type="predicted"/>
<name>A0A5E7FJF5_PSEFL</name>
<dbReference type="RefSeq" id="WP_150645288.1">
    <property type="nucleotide sequence ID" value="NZ_CABVHQ010000098.1"/>
</dbReference>
<gene>
    <name evidence="1" type="ORF">PS691_05503</name>
</gene>
<evidence type="ECO:0000313" key="2">
    <source>
        <dbReference type="Proteomes" id="UP000337909"/>
    </source>
</evidence>
<sequence>MSLSSRDRYIAVLGANGVGLGHRRGNDNHWLGSVGLIGEHYVDWPLAVDTLEHLLNEQVPRGAALSVVLSAHYQRYCLIPWSAQISSPRELVAYARACFDDLYGVSVQPWSVALSPEAAGSSRIAAALPEEMLLRLRTLATQRGLHLRSVQPYLMTAFNRFQRQLGQGDLLFVVAEPLRSVVLLKRAGQWQAVHSVGCPDSDEALEALIARQCELLDDPAHPALNLYLHAPGRQNDLPDLAGVQLSLETPGPVPVRDVLFSMSRAVA</sequence>
<accession>A0A5E7FJF5</accession>
<evidence type="ECO:0000313" key="1">
    <source>
        <dbReference type="EMBL" id="VVO38317.1"/>
    </source>
</evidence>
<protein>
    <submittedName>
        <fullName evidence="1">Uncharacterized protein</fullName>
    </submittedName>
</protein>
<dbReference type="AlphaFoldDB" id="A0A5E7FJF5"/>
<reference evidence="1 2" key="1">
    <citation type="submission" date="2019-09" db="EMBL/GenBank/DDBJ databases">
        <authorList>
            <person name="Chandra G."/>
            <person name="Truman W A."/>
        </authorList>
    </citation>
    <scope>NUCLEOTIDE SEQUENCE [LARGE SCALE GENOMIC DNA]</scope>
    <source>
        <strain evidence="1">PS691</strain>
    </source>
</reference>
<dbReference type="Proteomes" id="UP000337909">
    <property type="component" value="Unassembled WGS sequence"/>
</dbReference>
<organism evidence="1 2">
    <name type="scientific">Pseudomonas fluorescens</name>
    <dbReference type="NCBI Taxonomy" id="294"/>
    <lineage>
        <taxon>Bacteria</taxon>
        <taxon>Pseudomonadati</taxon>
        <taxon>Pseudomonadota</taxon>
        <taxon>Gammaproteobacteria</taxon>
        <taxon>Pseudomonadales</taxon>
        <taxon>Pseudomonadaceae</taxon>
        <taxon>Pseudomonas</taxon>
    </lineage>
</organism>
<dbReference type="OrthoDB" id="5608596at2"/>